<dbReference type="InterPro" id="IPR002491">
    <property type="entry name" value="ABC_transptr_periplasmic_BD"/>
</dbReference>
<dbReference type="PANTHER" id="PTHR30535:SF34">
    <property type="entry name" value="MOLYBDATE-BINDING PROTEIN MOLA"/>
    <property type="match status" value="1"/>
</dbReference>
<dbReference type="CDD" id="cd01144">
    <property type="entry name" value="BtuF"/>
    <property type="match status" value="1"/>
</dbReference>
<dbReference type="InterPro" id="IPR050902">
    <property type="entry name" value="ABC_Transporter_SBP"/>
</dbReference>
<evidence type="ECO:0000313" key="4">
    <source>
        <dbReference type="EMBL" id="MCW8107508.1"/>
    </source>
</evidence>
<keyword evidence="5" id="KW-1185">Reference proteome</keyword>
<feature type="domain" description="Fe/B12 periplasmic-binding" evidence="3">
    <location>
        <begin position="23"/>
        <end position="267"/>
    </location>
</feature>
<feature type="chain" id="PRO_5045642670" evidence="2">
    <location>
        <begin position="22"/>
        <end position="270"/>
    </location>
</feature>
<dbReference type="PROSITE" id="PS50983">
    <property type="entry name" value="FE_B12_PBP"/>
    <property type="match status" value="1"/>
</dbReference>
<dbReference type="Pfam" id="PF01497">
    <property type="entry name" value="Peripla_BP_2"/>
    <property type="match status" value="1"/>
</dbReference>
<evidence type="ECO:0000256" key="1">
    <source>
        <dbReference type="ARBA" id="ARBA00022729"/>
    </source>
</evidence>
<sequence>MIKFKNLLLLALFLSASVASTERIITLSPHLTEWVYSLQSGDKLVAVSEFSDFPNEAKQLPVVASHHGVNFKRLIALKPTFILAWDGGNKTQDIARLRALGYEVFTSSPNSPAGLSSEIRQLAKRLNKTELAKELTHRFTQDIAEIRQQFGSKKQRVFYYYWEKPLMTIGAGTWANQLLNLCGAQTIFSDSPVDFPEVSLHDVLKRQPTKLIASSHHSQQVLEQFWKPHRNVLKAPLIKVNPDIFGRFTLRLPGELLQVCEKIASEPSPH</sequence>
<dbReference type="Gene3D" id="3.40.50.1980">
    <property type="entry name" value="Nitrogenase molybdenum iron protein domain"/>
    <property type="match status" value="2"/>
</dbReference>
<comment type="caution">
    <text evidence="4">The sequence shown here is derived from an EMBL/GenBank/DDBJ whole genome shotgun (WGS) entry which is preliminary data.</text>
</comment>
<dbReference type="InterPro" id="IPR054828">
    <property type="entry name" value="Vit_B12_bind_prot"/>
</dbReference>
<dbReference type="NCBIfam" id="NF038402">
    <property type="entry name" value="TroA_like"/>
    <property type="match status" value="1"/>
</dbReference>
<dbReference type="EMBL" id="JAPFRD010000005">
    <property type="protein sequence ID" value="MCW8107508.1"/>
    <property type="molecule type" value="Genomic_DNA"/>
</dbReference>
<dbReference type="RefSeq" id="WP_265616216.1">
    <property type="nucleotide sequence ID" value="NZ_JAPFRD010000005.1"/>
</dbReference>
<reference evidence="4" key="1">
    <citation type="submission" date="2022-11" db="EMBL/GenBank/DDBJ databases">
        <title>Alteromonas sp. nov., isolated from sea water of the Qingdao.</title>
        <authorList>
            <person name="Wang Q."/>
        </authorList>
    </citation>
    <scope>NUCLEOTIDE SEQUENCE</scope>
    <source>
        <strain evidence="4">ASW11-7</strain>
    </source>
</reference>
<gene>
    <name evidence="4" type="ORF">OPS25_03190</name>
</gene>
<accession>A0ABT3P428</accession>
<protein>
    <submittedName>
        <fullName evidence="4">Cobalamin-binding protein</fullName>
    </submittedName>
</protein>
<proteinExistence type="predicted"/>
<feature type="signal peptide" evidence="2">
    <location>
        <begin position="1"/>
        <end position="21"/>
    </location>
</feature>
<name>A0ABT3P428_9ALTE</name>
<dbReference type="PANTHER" id="PTHR30535">
    <property type="entry name" value="VITAMIN B12-BINDING PROTEIN"/>
    <property type="match status" value="1"/>
</dbReference>
<organism evidence="4 5">
    <name type="scientific">Alteromonas aquimaris</name>
    <dbReference type="NCBI Taxonomy" id="2998417"/>
    <lineage>
        <taxon>Bacteria</taxon>
        <taxon>Pseudomonadati</taxon>
        <taxon>Pseudomonadota</taxon>
        <taxon>Gammaproteobacteria</taxon>
        <taxon>Alteromonadales</taxon>
        <taxon>Alteromonadaceae</taxon>
        <taxon>Alteromonas/Salinimonas group</taxon>
        <taxon>Alteromonas</taxon>
    </lineage>
</organism>
<evidence type="ECO:0000313" key="5">
    <source>
        <dbReference type="Proteomes" id="UP001142810"/>
    </source>
</evidence>
<dbReference type="Proteomes" id="UP001142810">
    <property type="component" value="Unassembled WGS sequence"/>
</dbReference>
<keyword evidence="1 2" id="KW-0732">Signal</keyword>
<evidence type="ECO:0000256" key="2">
    <source>
        <dbReference type="SAM" id="SignalP"/>
    </source>
</evidence>
<dbReference type="SUPFAM" id="SSF53807">
    <property type="entry name" value="Helical backbone' metal receptor"/>
    <property type="match status" value="1"/>
</dbReference>
<evidence type="ECO:0000259" key="3">
    <source>
        <dbReference type="PROSITE" id="PS50983"/>
    </source>
</evidence>